<organism evidence="1 2">
    <name type="scientific">Jimgerdemannia flammicorona</name>
    <dbReference type="NCBI Taxonomy" id="994334"/>
    <lineage>
        <taxon>Eukaryota</taxon>
        <taxon>Fungi</taxon>
        <taxon>Fungi incertae sedis</taxon>
        <taxon>Mucoromycota</taxon>
        <taxon>Mucoromycotina</taxon>
        <taxon>Endogonomycetes</taxon>
        <taxon>Endogonales</taxon>
        <taxon>Endogonaceae</taxon>
        <taxon>Jimgerdemannia</taxon>
    </lineage>
</organism>
<dbReference type="AlphaFoldDB" id="A0A433Q478"/>
<reference evidence="1 2" key="1">
    <citation type="journal article" date="2018" name="New Phytol.">
        <title>Phylogenomics of Endogonaceae and evolution of mycorrhizas within Mucoromycota.</title>
        <authorList>
            <person name="Chang Y."/>
            <person name="Desiro A."/>
            <person name="Na H."/>
            <person name="Sandor L."/>
            <person name="Lipzen A."/>
            <person name="Clum A."/>
            <person name="Barry K."/>
            <person name="Grigoriev I.V."/>
            <person name="Martin F.M."/>
            <person name="Stajich J.E."/>
            <person name="Smith M.E."/>
            <person name="Bonito G."/>
            <person name="Spatafora J.W."/>
        </authorList>
    </citation>
    <scope>NUCLEOTIDE SEQUENCE [LARGE SCALE GENOMIC DNA]</scope>
    <source>
        <strain evidence="1 2">AD002</strain>
    </source>
</reference>
<name>A0A433Q478_9FUNG</name>
<sequence>MDLLPTFSSAVSEEKPTLRKFLEFRLSAGDLKEKATEYSRYKDELNTISRYYAEASEFGQKVVELKRLFKASLLVYWISLE</sequence>
<proteinExistence type="predicted"/>
<evidence type="ECO:0000313" key="1">
    <source>
        <dbReference type="EMBL" id="RUS24623.1"/>
    </source>
</evidence>
<comment type="caution">
    <text evidence="1">The sequence shown here is derived from an EMBL/GenBank/DDBJ whole genome shotgun (WGS) entry which is preliminary data.</text>
</comment>
<gene>
    <name evidence="1" type="ORF">BC938DRAFT_473314</name>
</gene>
<accession>A0A433Q478</accession>
<dbReference type="Proteomes" id="UP000274822">
    <property type="component" value="Unassembled WGS sequence"/>
</dbReference>
<protein>
    <submittedName>
        <fullName evidence="1">Uncharacterized protein</fullName>
    </submittedName>
</protein>
<keyword evidence="2" id="KW-1185">Reference proteome</keyword>
<dbReference type="EMBL" id="RBNJ01015430">
    <property type="protein sequence ID" value="RUS24623.1"/>
    <property type="molecule type" value="Genomic_DNA"/>
</dbReference>
<evidence type="ECO:0000313" key="2">
    <source>
        <dbReference type="Proteomes" id="UP000274822"/>
    </source>
</evidence>